<dbReference type="GO" id="GO:0031201">
    <property type="term" value="C:SNARE complex"/>
    <property type="evidence" value="ECO:0007669"/>
    <property type="project" value="TreeGrafter"/>
</dbReference>
<evidence type="ECO:0000313" key="4">
    <source>
        <dbReference type="EnsemblMetazoa" id="CapteP175446"/>
    </source>
</evidence>
<dbReference type="SMART" id="SM00312">
    <property type="entry name" value="PX"/>
    <property type="match status" value="1"/>
</dbReference>
<protein>
    <recommendedName>
        <fullName evidence="2">PX domain-containing protein</fullName>
    </recommendedName>
</protein>
<dbReference type="STRING" id="283909.R7U9S6"/>
<dbReference type="OMA" id="LQKSGHY"/>
<dbReference type="AlphaFoldDB" id="R7U9S6"/>
<gene>
    <name evidence="3" type="ORF">CAPTEDRAFT_175446</name>
</gene>
<dbReference type="EMBL" id="AMQN01008724">
    <property type="status" value="NOT_ANNOTATED_CDS"/>
    <property type="molecule type" value="Genomic_DNA"/>
</dbReference>
<dbReference type="Pfam" id="PF00787">
    <property type="entry name" value="PX"/>
    <property type="match status" value="1"/>
</dbReference>
<reference evidence="3 5" key="2">
    <citation type="journal article" date="2013" name="Nature">
        <title>Insights into bilaterian evolution from three spiralian genomes.</title>
        <authorList>
            <person name="Simakov O."/>
            <person name="Marletaz F."/>
            <person name="Cho S.J."/>
            <person name="Edsinger-Gonzales E."/>
            <person name="Havlak P."/>
            <person name="Hellsten U."/>
            <person name="Kuo D.H."/>
            <person name="Larsson T."/>
            <person name="Lv J."/>
            <person name="Arendt D."/>
            <person name="Savage R."/>
            <person name="Osoegawa K."/>
            <person name="de Jong P."/>
            <person name="Grimwood J."/>
            <person name="Chapman J.A."/>
            <person name="Shapiro H."/>
            <person name="Aerts A."/>
            <person name="Otillar R.P."/>
            <person name="Terry A.Y."/>
            <person name="Boore J.L."/>
            <person name="Grigoriev I.V."/>
            <person name="Lindberg D.R."/>
            <person name="Seaver E.C."/>
            <person name="Weisblat D.A."/>
            <person name="Putnam N.H."/>
            <person name="Rokhsar D.S."/>
        </authorList>
    </citation>
    <scope>NUCLEOTIDE SEQUENCE</scope>
    <source>
        <strain evidence="3 5">I ESC-2004</strain>
    </source>
</reference>
<comment type="similarity">
    <text evidence="1">Belongs to the sorting nexin family.</text>
</comment>
<sequence>MEISVSEPERRSGGSSVKMQDTYTVYLVETKITDPEMPGHGEPPSSLWRRYSEFELLRCYLEVTYPHIVIPPLPEKRVSHAWQKLPTDRFDPDFIERRRGGLENFLLRVASQSVLSRDKMLHGFLKDEDGWKDSVYATDFQSKADSKLRALSAQYRLKNTDRRFDELKNYSSEVQTYINTILKIRARLADRLYGVHKLHQNYGRVFSEWSALEKDMADGLQSAGHYMDVYAASVDVLLEDEEQFADQLKEYYCFCDSLRTLCRKQELIQLDLEKAEDSLAYKTTQREQLVDGKSSAFSFSGMKSKLFGSDTPEQREQKIKQLDEQIEESELQVQQATEDAQHFVDLALKDVERFQRQKVKDLKDIFTNYAILQIDRCKKGINIWQNAKECFTKM</sequence>
<dbReference type="InterPro" id="IPR027267">
    <property type="entry name" value="AH/BAR_dom_sf"/>
</dbReference>
<dbReference type="GO" id="GO:2000786">
    <property type="term" value="P:positive regulation of autophagosome assembly"/>
    <property type="evidence" value="ECO:0007669"/>
    <property type="project" value="TreeGrafter"/>
</dbReference>
<dbReference type="InterPro" id="IPR001683">
    <property type="entry name" value="PX_dom"/>
</dbReference>
<evidence type="ECO:0000313" key="5">
    <source>
        <dbReference type="Proteomes" id="UP000014760"/>
    </source>
</evidence>
<dbReference type="InterPro" id="IPR034902">
    <property type="entry name" value="PX_SNX4"/>
</dbReference>
<dbReference type="PANTHER" id="PTHR46596">
    <property type="entry name" value="SORTING NEXIN-4"/>
    <property type="match status" value="1"/>
</dbReference>
<dbReference type="CDD" id="cd06864">
    <property type="entry name" value="PX_SNX4"/>
    <property type="match status" value="1"/>
</dbReference>
<dbReference type="GO" id="GO:0032266">
    <property type="term" value="F:phosphatidylinositol-3-phosphate binding"/>
    <property type="evidence" value="ECO:0007669"/>
    <property type="project" value="TreeGrafter"/>
</dbReference>
<dbReference type="OrthoDB" id="289314at2759"/>
<dbReference type="CDD" id="cd07622">
    <property type="entry name" value="BAR_SNX4"/>
    <property type="match status" value="1"/>
</dbReference>
<dbReference type="PANTHER" id="PTHR46596:SF1">
    <property type="entry name" value="SORTING NEXIN-4"/>
    <property type="match status" value="1"/>
</dbReference>
<feature type="domain" description="PX" evidence="2">
    <location>
        <begin position="4"/>
        <end position="132"/>
    </location>
</feature>
<dbReference type="InterPro" id="IPR034783">
    <property type="entry name" value="SNX4"/>
</dbReference>
<dbReference type="InterPro" id="IPR037430">
    <property type="entry name" value="SNX4_BAR"/>
</dbReference>
<dbReference type="Gene3D" id="3.30.1520.10">
    <property type="entry name" value="Phox-like domain"/>
    <property type="match status" value="1"/>
</dbReference>
<dbReference type="GO" id="GO:0015031">
    <property type="term" value="P:protein transport"/>
    <property type="evidence" value="ECO:0007669"/>
    <property type="project" value="InterPro"/>
</dbReference>
<keyword evidence="5" id="KW-1185">Reference proteome</keyword>
<dbReference type="GO" id="GO:0005886">
    <property type="term" value="C:plasma membrane"/>
    <property type="evidence" value="ECO:0007669"/>
    <property type="project" value="TreeGrafter"/>
</dbReference>
<evidence type="ECO:0000259" key="2">
    <source>
        <dbReference type="PROSITE" id="PS50195"/>
    </source>
</evidence>
<dbReference type="GO" id="GO:0031901">
    <property type="term" value="C:early endosome membrane"/>
    <property type="evidence" value="ECO:0007669"/>
    <property type="project" value="TreeGrafter"/>
</dbReference>
<dbReference type="SUPFAM" id="SSF64268">
    <property type="entry name" value="PX domain"/>
    <property type="match status" value="1"/>
</dbReference>
<dbReference type="PROSITE" id="PS50195">
    <property type="entry name" value="PX"/>
    <property type="match status" value="1"/>
</dbReference>
<accession>R7U9S6</accession>
<reference evidence="5" key="1">
    <citation type="submission" date="2012-12" db="EMBL/GenBank/DDBJ databases">
        <authorList>
            <person name="Hellsten U."/>
            <person name="Grimwood J."/>
            <person name="Chapman J.A."/>
            <person name="Shapiro H."/>
            <person name="Aerts A."/>
            <person name="Otillar R.P."/>
            <person name="Terry A.Y."/>
            <person name="Boore J.L."/>
            <person name="Simakov O."/>
            <person name="Marletaz F."/>
            <person name="Cho S.-J."/>
            <person name="Edsinger-Gonzales E."/>
            <person name="Havlak P."/>
            <person name="Kuo D.-H."/>
            <person name="Larsson T."/>
            <person name="Lv J."/>
            <person name="Arendt D."/>
            <person name="Savage R."/>
            <person name="Osoegawa K."/>
            <person name="de Jong P."/>
            <person name="Lindberg D.R."/>
            <person name="Seaver E.C."/>
            <person name="Weisblat D.A."/>
            <person name="Putnam N.H."/>
            <person name="Grigoriev I.V."/>
            <person name="Rokhsar D.S."/>
        </authorList>
    </citation>
    <scope>NUCLEOTIDE SEQUENCE</scope>
    <source>
        <strain evidence="5">I ESC-2004</strain>
    </source>
</reference>
<dbReference type="InterPro" id="IPR036871">
    <property type="entry name" value="PX_dom_sf"/>
</dbReference>
<name>R7U9S6_CAPTE</name>
<proteinExistence type="inferred from homology"/>
<evidence type="ECO:0000313" key="3">
    <source>
        <dbReference type="EMBL" id="ELU02744.1"/>
    </source>
</evidence>
<organism evidence="3">
    <name type="scientific">Capitella teleta</name>
    <name type="common">Polychaete worm</name>
    <dbReference type="NCBI Taxonomy" id="283909"/>
    <lineage>
        <taxon>Eukaryota</taxon>
        <taxon>Metazoa</taxon>
        <taxon>Spiralia</taxon>
        <taxon>Lophotrochozoa</taxon>
        <taxon>Annelida</taxon>
        <taxon>Polychaeta</taxon>
        <taxon>Sedentaria</taxon>
        <taxon>Scolecida</taxon>
        <taxon>Capitellidae</taxon>
        <taxon>Capitella</taxon>
    </lineage>
</organism>
<dbReference type="HOGENOM" id="CLU_057138_0_0_1"/>
<dbReference type="Proteomes" id="UP000014760">
    <property type="component" value="Unassembled WGS sequence"/>
</dbReference>
<evidence type="ECO:0000256" key="1">
    <source>
        <dbReference type="ARBA" id="ARBA00010883"/>
    </source>
</evidence>
<reference evidence="4" key="3">
    <citation type="submission" date="2015-06" db="UniProtKB">
        <authorList>
            <consortium name="EnsemblMetazoa"/>
        </authorList>
    </citation>
    <scope>IDENTIFICATION</scope>
</reference>
<dbReference type="Gene3D" id="1.20.1270.60">
    <property type="entry name" value="Arfaptin homology (AH) domain/BAR domain"/>
    <property type="match status" value="1"/>
</dbReference>
<dbReference type="EnsemblMetazoa" id="CapteT175446">
    <property type="protein sequence ID" value="CapteP175446"/>
    <property type="gene ID" value="CapteG175446"/>
</dbReference>
<dbReference type="EMBL" id="KB303819">
    <property type="protein sequence ID" value="ELU02744.1"/>
    <property type="molecule type" value="Genomic_DNA"/>
</dbReference>